<dbReference type="Gene3D" id="2.60.40.10">
    <property type="entry name" value="Immunoglobulins"/>
    <property type="match status" value="1"/>
</dbReference>
<dbReference type="GO" id="GO:0005975">
    <property type="term" value="P:carbohydrate metabolic process"/>
    <property type="evidence" value="ECO:0007669"/>
    <property type="project" value="UniProtKB-ARBA"/>
</dbReference>
<name>A0A428VVH2_AMYBA</name>
<dbReference type="AlphaFoldDB" id="A0A428VVH2"/>
<evidence type="ECO:0000259" key="2">
    <source>
        <dbReference type="PROSITE" id="PS50927"/>
    </source>
</evidence>
<protein>
    <recommendedName>
        <fullName evidence="2">Bulb-type lectin domain-containing protein</fullName>
    </recommendedName>
</protein>
<organism evidence="3 4">
    <name type="scientific">Amycolatopsis balhimycina DSM 5908</name>
    <dbReference type="NCBI Taxonomy" id="1081091"/>
    <lineage>
        <taxon>Bacteria</taxon>
        <taxon>Bacillati</taxon>
        <taxon>Actinomycetota</taxon>
        <taxon>Actinomycetes</taxon>
        <taxon>Pseudonocardiales</taxon>
        <taxon>Pseudonocardiaceae</taxon>
        <taxon>Amycolatopsis</taxon>
    </lineage>
</organism>
<dbReference type="RefSeq" id="WP_020638432.1">
    <property type="nucleotide sequence ID" value="NZ_QHHU01000124.1"/>
</dbReference>
<feature type="domain" description="Bulb-type lectin" evidence="2">
    <location>
        <begin position="1"/>
        <end position="111"/>
    </location>
</feature>
<feature type="region of interest" description="Disordered" evidence="1">
    <location>
        <begin position="370"/>
        <end position="395"/>
    </location>
</feature>
<dbReference type="EMBL" id="QHHU01000124">
    <property type="protein sequence ID" value="RSM34834.1"/>
    <property type="molecule type" value="Genomic_DNA"/>
</dbReference>
<dbReference type="Gene3D" id="2.90.10.30">
    <property type="match status" value="1"/>
</dbReference>
<evidence type="ECO:0000313" key="3">
    <source>
        <dbReference type="EMBL" id="RSM34834.1"/>
    </source>
</evidence>
<dbReference type="OrthoDB" id="516973at2"/>
<dbReference type="CDD" id="cd00028">
    <property type="entry name" value="B_lectin"/>
    <property type="match status" value="1"/>
</dbReference>
<evidence type="ECO:0000256" key="1">
    <source>
        <dbReference type="SAM" id="MobiDB-lite"/>
    </source>
</evidence>
<dbReference type="InterPro" id="IPR013783">
    <property type="entry name" value="Ig-like_fold"/>
</dbReference>
<dbReference type="InterPro" id="IPR036426">
    <property type="entry name" value="Bulb-type_lectin_dom_sf"/>
</dbReference>
<dbReference type="PROSITE" id="PS50927">
    <property type="entry name" value="BULB_LECTIN"/>
    <property type="match status" value="1"/>
</dbReference>
<keyword evidence="4" id="KW-1185">Reference proteome</keyword>
<dbReference type="SMART" id="SM00108">
    <property type="entry name" value="B_lectin"/>
    <property type="match status" value="1"/>
</dbReference>
<evidence type="ECO:0000313" key="4">
    <source>
        <dbReference type="Proteomes" id="UP000286716"/>
    </source>
</evidence>
<comment type="caution">
    <text evidence="3">The sequence shown here is derived from an EMBL/GenBank/DDBJ whole genome shotgun (WGS) entry which is preliminary data.</text>
</comment>
<gene>
    <name evidence="3" type="ORF">DMA12_46630</name>
</gene>
<sequence length="526" mass="55983">MDRLTTDQRLNIDDEIVSGNGRVRLIMQGDGNLVLYRTDDGNPLWASGTAGTPASYAIMQGDGNLVVYDSAGTPFWSSATGGNPGAFLVIQDDGNLVVYGVDGAALWASDTVQRFGPVKVPGFLPSTRAPLFHNNPWPSGTSLTVSILGLPPVSLDATTMGLCGGMSFLTRDIFESGTPQLRNKVSSEIPPQLVQQLLSRLIDSFAGPQIVARWLAATAALDHDTVVWGDGLFRRTLREIPAILDSIDNGILCPIGLVLVHSYAPWDVFQNHVVLVWGYETHGDILTLHTYDCNREGKDDIVIQLDISEPAPAKTIATNGTGPVRGFFPISYTHADPAPAYVDDAVVSTPTPPPVPMAAGATAGVRVSAKNTGSTTWTPADSYRLGSQDPQDNASWGANRVQLRQPTVDPGETVAFDFQAQAPGAAGSYRFCWQMVRDGVHWFGNAGPSIPVAVGSTADTCEQLHDNHGFLATQLAEVRAEIAAIDWSDPVIARHEAAALNGRAKALLGQLERIEAQQAANGCAPG</sequence>
<reference evidence="3 4" key="1">
    <citation type="submission" date="2018-05" db="EMBL/GenBank/DDBJ databases">
        <title>Evolution of GPA BGCs.</title>
        <authorList>
            <person name="Waglechner N."/>
            <person name="Wright G.D."/>
        </authorList>
    </citation>
    <scope>NUCLEOTIDE SEQUENCE [LARGE SCALE GENOMIC DNA]</scope>
    <source>
        <strain evidence="3 4">DSM 5908</strain>
    </source>
</reference>
<accession>A0A428VVH2</accession>
<dbReference type="SUPFAM" id="SSF51110">
    <property type="entry name" value="alpha-D-mannose-specific plant lectins"/>
    <property type="match status" value="1"/>
</dbReference>
<feature type="compositionally biased region" description="Polar residues" evidence="1">
    <location>
        <begin position="370"/>
        <end position="379"/>
    </location>
</feature>
<proteinExistence type="predicted"/>
<dbReference type="InterPro" id="IPR001480">
    <property type="entry name" value="Bulb-type_lectin_dom"/>
</dbReference>
<dbReference type="Proteomes" id="UP000286716">
    <property type="component" value="Unassembled WGS sequence"/>
</dbReference>